<dbReference type="Proteomes" id="UP000664209">
    <property type="component" value="Unassembled WGS sequence"/>
</dbReference>
<evidence type="ECO:0000313" key="3">
    <source>
        <dbReference type="Proteomes" id="UP000664209"/>
    </source>
</evidence>
<organism evidence="2 3">
    <name type="scientific">Actinotalea soli</name>
    <dbReference type="NCBI Taxonomy" id="2819234"/>
    <lineage>
        <taxon>Bacteria</taxon>
        <taxon>Bacillati</taxon>
        <taxon>Actinomycetota</taxon>
        <taxon>Actinomycetes</taxon>
        <taxon>Micrococcales</taxon>
        <taxon>Cellulomonadaceae</taxon>
        <taxon>Actinotalea</taxon>
    </lineage>
</organism>
<dbReference type="RefSeq" id="WP_208055444.1">
    <property type="nucleotide sequence ID" value="NZ_JAGEMK010000003.1"/>
</dbReference>
<comment type="caution">
    <text evidence="2">The sequence shown here is derived from an EMBL/GenBank/DDBJ whole genome shotgun (WGS) entry which is preliminary data.</text>
</comment>
<dbReference type="PROSITE" id="PS50943">
    <property type="entry name" value="HTH_CROC1"/>
    <property type="match status" value="1"/>
</dbReference>
<dbReference type="AlphaFoldDB" id="A0A939RVM6"/>
<evidence type="ECO:0000313" key="2">
    <source>
        <dbReference type="EMBL" id="MBO1751778.1"/>
    </source>
</evidence>
<feature type="domain" description="HTH cro/C1-type" evidence="1">
    <location>
        <begin position="26"/>
        <end position="80"/>
    </location>
</feature>
<gene>
    <name evidence="2" type="ORF">J4G33_08190</name>
</gene>
<evidence type="ECO:0000259" key="1">
    <source>
        <dbReference type="PROSITE" id="PS50943"/>
    </source>
</evidence>
<dbReference type="InterPro" id="IPR001387">
    <property type="entry name" value="Cro/C1-type_HTH"/>
</dbReference>
<dbReference type="EMBL" id="JAGEMK010000003">
    <property type="protein sequence ID" value="MBO1751778.1"/>
    <property type="molecule type" value="Genomic_DNA"/>
</dbReference>
<name>A0A939RVM6_9CELL</name>
<dbReference type="CDD" id="cd00093">
    <property type="entry name" value="HTH_XRE"/>
    <property type="match status" value="1"/>
</dbReference>
<proteinExistence type="predicted"/>
<keyword evidence="3" id="KW-1185">Reference proteome</keyword>
<dbReference type="GO" id="GO:0003677">
    <property type="term" value="F:DNA binding"/>
    <property type="evidence" value="ECO:0007669"/>
    <property type="project" value="InterPro"/>
</dbReference>
<reference evidence="2" key="1">
    <citation type="submission" date="2021-03" db="EMBL/GenBank/DDBJ databases">
        <title>Actinotalea soli sp. nov., isolated from soil.</title>
        <authorList>
            <person name="Ping W."/>
            <person name="Zhang J."/>
        </authorList>
    </citation>
    <scope>NUCLEOTIDE SEQUENCE</scope>
    <source>
        <strain evidence="2">BY-33</strain>
    </source>
</reference>
<dbReference type="InterPro" id="IPR010982">
    <property type="entry name" value="Lambda_DNA-bd_dom_sf"/>
</dbReference>
<accession>A0A939RVM6</accession>
<protein>
    <submittedName>
        <fullName evidence="2">Helix-turn-helix transcriptional regulator</fullName>
    </submittedName>
</protein>
<dbReference type="Gene3D" id="1.10.260.40">
    <property type="entry name" value="lambda repressor-like DNA-binding domains"/>
    <property type="match status" value="1"/>
</dbReference>
<dbReference type="Pfam" id="PF13560">
    <property type="entry name" value="HTH_31"/>
    <property type="match status" value="1"/>
</dbReference>
<dbReference type="SMART" id="SM00530">
    <property type="entry name" value="HTH_XRE"/>
    <property type="match status" value="1"/>
</dbReference>
<sequence>MSATVTSLAPRRREHDAWRRAIGGRLREARLDAGLRLVDVAAAAQVSAQYLSEVERGRKEASSEVLGAVTRALGMTLVDLAGGIARELGRSAGDRGPVLLAA</sequence>
<dbReference type="SUPFAM" id="SSF47413">
    <property type="entry name" value="lambda repressor-like DNA-binding domains"/>
    <property type="match status" value="1"/>
</dbReference>